<dbReference type="RefSeq" id="WP_091224325.1">
    <property type="nucleotide sequence ID" value="NZ_FNHE01000021.1"/>
</dbReference>
<proteinExistence type="predicted"/>
<reference evidence="2" key="1">
    <citation type="submission" date="2016-10" db="EMBL/GenBank/DDBJ databases">
        <authorList>
            <person name="Varghese N."/>
            <person name="Submissions S."/>
        </authorList>
    </citation>
    <scope>NUCLEOTIDE SEQUENCE [LARGE SCALE GENOMIC DNA]</scope>
    <source>
        <strain evidence="2">DSM 45419</strain>
    </source>
</reference>
<keyword evidence="2" id="KW-1185">Reference proteome</keyword>
<protein>
    <submittedName>
        <fullName evidence="1">Uncharacterized protein</fullName>
    </submittedName>
</protein>
<dbReference type="AlphaFoldDB" id="A0A1H0BF18"/>
<sequence length="62" mass="6502">MLYLVLTLGIGLGLVFTAVFTAIAAVYLSDPRAGVAAARARAARRRVWADPNEAARAVGSWG</sequence>
<accession>A0A1H0BF18</accession>
<dbReference type="EMBL" id="FNHE01000021">
    <property type="protein sequence ID" value="SDN44257.1"/>
    <property type="molecule type" value="Genomic_DNA"/>
</dbReference>
<dbReference type="Proteomes" id="UP000198680">
    <property type="component" value="Unassembled WGS sequence"/>
</dbReference>
<name>A0A1H0BF18_9ACTN</name>
<organism evidence="1 2">
    <name type="scientific">Geodermatophilus siccatus</name>
    <dbReference type="NCBI Taxonomy" id="1137991"/>
    <lineage>
        <taxon>Bacteria</taxon>
        <taxon>Bacillati</taxon>
        <taxon>Actinomycetota</taxon>
        <taxon>Actinomycetes</taxon>
        <taxon>Geodermatophilales</taxon>
        <taxon>Geodermatophilaceae</taxon>
        <taxon>Geodermatophilus</taxon>
    </lineage>
</organism>
<evidence type="ECO:0000313" key="1">
    <source>
        <dbReference type="EMBL" id="SDN44257.1"/>
    </source>
</evidence>
<evidence type="ECO:0000313" key="2">
    <source>
        <dbReference type="Proteomes" id="UP000198680"/>
    </source>
</evidence>
<gene>
    <name evidence="1" type="ORF">SAMN05660642_04851</name>
</gene>